<evidence type="ECO:0000313" key="2">
    <source>
        <dbReference type="Proteomes" id="UP000193118"/>
    </source>
</evidence>
<dbReference type="EMBL" id="MTBO01000010">
    <property type="protein sequence ID" value="OSI17431.1"/>
    <property type="molecule type" value="Genomic_DNA"/>
</dbReference>
<dbReference type="GeneID" id="94580171"/>
<comment type="caution">
    <text evidence="1">The sequence shown here is derived from an EMBL/GenBank/DDBJ whole genome shotgun (WGS) entry which is preliminary data.</text>
</comment>
<accession>A0A1X3DCK1</accession>
<keyword evidence="2" id="KW-1185">Reference proteome</keyword>
<protein>
    <recommendedName>
        <fullName evidence="3">Lipoprotein</fullName>
    </recommendedName>
</protein>
<evidence type="ECO:0008006" key="3">
    <source>
        <dbReference type="Google" id="ProtNLM"/>
    </source>
</evidence>
<dbReference type="AlphaFoldDB" id="A0A1X3DCK1"/>
<reference evidence="2" key="1">
    <citation type="submission" date="2017-01" db="EMBL/GenBank/DDBJ databases">
        <authorList>
            <person name="Wolfgang W.J."/>
            <person name="Cole J."/>
            <person name="Wroblewski D."/>
            <person name="Mcginnis J."/>
            <person name="Musser K.A."/>
        </authorList>
    </citation>
    <scope>NUCLEOTIDE SEQUENCE [LARGE SCALE GENOMIC DNA]</scope>
    <source>
        <strain evidence="2">DSM 19151</strain>
    </source>
</reference>
<dbReference type="Proteomes" id="UP000193118">
    <property type="component" value="Unassembled WGS sequence"/>
</dbReference>
<dbReference type="RefSeq" id="WP_085365687.1">
    <property type="nucleotide sequence ID" value="NZ_CAUJPZ010000060.1"/>
</dbReference>
<name>A0A1X3DCK1_9NEIS</name>
<proteinExistence type="predicted"/>
<dbReference type="STRING" id="194197.BWD09_05400"/>
<dbReference type="PROSITE" id="PS51257">
    <property type="entry name" value="PROKAR_LIPOPROTEIN"/>
    <property type="match status" value="1"/>
</dbReference>
<gene>
    <name evidence="1" type="ORF">BWD09_05400</name>
</gene>
<sequence length="225" mass="25589">MKKLLTLIGCSAMLLSACDLESGKMFDSAYDFRGLPKAESDPVVTENPQKHQKYEVTVTFKDAPGKFEIAKLVENYSARNCMITTNRMAGATALVHYQPEFALQKISDTVYRGEFYTDRPLNEDYYGQGVCQWQNFAISMSFRADSDAKSTYFSEDIDAEVLKKLSEKGATEKLVFYHQKKNYPIATWADSETGYVSLGFTPEHAQKWDIDLNDTFSVEIKIKRI</sequence>
<evidence type="ECO:0000313" key="1">
    <source>
        <dbReference type="EMBL" id="OSI17431.1"/>
    </source>
</evidence>
<organism evidence="1 2">
    <name type="scientific">Neisseria dentiae</name>
    <dbReference type="NCBI Taxonomy" id="194197"/>
    <lineage>
        <taxon>Bacteria</taxon>
        <taxon>Pseudomonadati</taxon>
        <taxon>Pseudomonadota</taxon>
        <taxon>Betaproteobacteria</taxon>
        <taxon>Neisseriales</taxon>
        <taxon>Neisseriaceae</taxon>
        <taxon>Neisseria</taxon>
    </lineage>
</organism>
<dbReference type="OrthoDB" id="6853546at2"/>